<dbReference type="AlphaFoldDB" id="A0A918IAN1"/>
<evidence type="ECO:0000313" key="4">
    <source>
        <dbReference type="Proteomes" id="UP000618795"/>
    </source>
</evidence>
<reference evidence="3" key="1">
    <citation type="journal article" date="2014" name="Int. J. Syst. Evol. Microbiol.">
        <title>Complete genome sequence of Corynebacterium casei LMG S-19264T (=DSM 44701T), isolated from a smear-ripened cheese.</title>
        <authorList>
            <consortium name="US DOE Joint Genome Institute (JGI-PGF)"/>
            <person name="Walter F."/>
            <person name="Albersmeier A."/>
            <person name="Kalinowski J."/>
            <person name="Ruckert C."/>
        </authorList>
    </citation>
    <scope>NUCLEOTIDE SEQUENCE</scope>
    <source>
        <strain evidence="3">JCM 4369</strain>
    </source>
</reference>
<reference evidence="3" key="2">
    <citation type="submission" date="2020-09" db="EMBL/GenBank/DDBJ databases">
        <authorList>
            <person name="Sun Q."/>
            <person name="Ohkuma M."/>
        </authorList>
    </citation>
    <scope>NUCLEOTIDE SEQUENCE</scope>
    <source>
        <strain evidence="3">JCM 4369</strain>
    </source>
</reference>
<protein>
    <submittedName>
        <fullName evidence="3">Membrane protein</fullName>
    </submittedName>
</protein>
<dbReference type="Gene3D" id="2.60.40.1890">
    <property type="entry name" value="PCu(A)C copper chaperone"/>
    <property type="match status" value="1"/>
</dbReference>
<evidence type="ECO:0000256" key="1">
    <source>
        <dbReference type="SAM" id="MobiDB-lite"/>
    </source>
</evidence>
<feature type="region of interest" description="Disordered" evidence="1">
    <location>
        <begin position="1"/>
        <end position="37"/>
    </location>
</feature>
<dbReference type="PANTHER" id="PTHR36302:SF1">
    <property type="entry name" value="COPPER CHAPERONE PCU(A)C"/>
    <property type="match status" value="1"/>
</dbReference>
<dbReference type="PANTHER" id="PTHR36302">
    <property type="entry name" value="BLR7088 PROTEIN"/>
    <property type="match status" value="1"/>
</dbReference>
<dbReference type="SUPFAM" id="SSF110087">
    <property type="entry name" value="DR1885-like metal-binding protein"/>
    <property type="match status" value="1"/>
</dbReference>
<keyword evidence="2" id="KW-1133">Transmembrane helix</keyword>
<dbReference type="Proteomes" id="UP000618795">
    <property type="component" value="Unassembled WGS sequence"/>
</dbReference>
<gene>
    <name evidence="3" type="ORF">GCM10010260_28080</name>
</gene>
<accession>A0A918IAN1</accession>
<organism evidence="3 4">
    <name type="scientific">Streptomyces filipinensis</name>
    <dbReference type="NCBI Taxonomy" id="66887"/>
    <lineage>
        <taxon>Bacteria</taxon>
        <taxon>Bacillati</taxon>
        <taxon>Actinomycetota</taxon>
        <taxon>Actinomycetes</taxon>
        <taxon>Kitasatosporales</taxon>
        <taxon>Streptomycetaceae</taxon>
        <taxon>Streptomyces</taxon>
    </lineage>
</organism>
<keyword evidence="2" id="KW-0812">Transmembrane</keyword>
<sequence>MTAGTTDDTTTGTTGHMAAATGEGAPATDGPAGTSWRPSRRRLTEALLAALAPVAAFSVALAGLTTWVTAGRAGRPAQVAVSSGRVLLPYGGTTETAAFFVITNSGGADDRLLRVTSSGAGGDAALSRHRMSGPGSAYRDVVDSVPVPAGGAVAMSPRGLDVTLRARPGWRAGDLVPFTLHFARGGAVRTLAVVVRPGDGAL</sequence>
<keyword evidence="4" id="KW-1185">Reference proteome</keyword>
<dbReference type="Pfam" id="PF04314">
    <property type="entry name" value="PCuAC"/>
    <property type="match status" value="1"/>
</dbReference>
<dbReference type="EMBL" id="BMTD01000005">
    <property type="protein sequence ID" value="GGU91931.1"/>
    <property type="molecule type" value="Genomic_DNA"/>
</dbReference>
<keyword evidence="2" id="KW-0472">Membrane</keyword>
<proteinExistence type="predicted"/>
<dbReference type="InterPro" id="IPR036182">
    <property type="entry name" value="PCuAC_sf"/>
</dbReference>
<dbReference type="InterPro" id="IPR007410">
    <property type="entry name" value="LpqE-like"/>
</dbReference>
<evidence type="ECO:0000313" key="3">
    <source>
        <dbReference type="EMBL" id="GGU91931.1"/>
    </source>
</evidence>
<feature type="compositionally biased region" description="Low complexity" evidence="1">
    <location>
        <begin position="1"/>
        <end position="25"/>
    </location>
</feature>
<comment type="caution">
    <text evidence="3">The sequence shown here is derived from an EMBL/GenBank/DDBJ whole genome shotgun (WGS) entry which is preliminary data.</text>
</comment>
<evidence type="ECO:0000256" key="2">
    <source>
        <dbReference type="SAM" id="Phobius"/>
    </source>
</evidence>
<feature type="transmembrane region" description="Helical" evidence="2">
    <location>
        <begin position="46"/>
        <end position="68"/>
    </location>
</feature>
<dbReference type="InterPro" id="IPR058248">
    <property type="entry name" value="Lxx211020-like"/>
</dbReference>
<name>A0A918IAN1_9ACTN</name>